<evidence type="ECO:0000313" key="7">
    <source>
        <dbReference type="EMBL" id="JAT22598.1"/>
    </source>
</evidence>
<dbReference type="GO" id="GO:0008270">
    <property type="term" value="F:zinc ion binding"/>
    <property type="evidence" value="ECO:0007669"/>
    <property type="project" value="UniProtKB-KW"/>
</dbReference>
<evidence type="ECO:0000259" key="6">
    <source>
        <dbReference type="PROSITE" id="PS50103"/>
    </source>
</evidence>
<evidence type="ECO:0000256" key="4">
    <source>
        <dbReference type="PROSITE-ProRule" id="PRU00723"/>
    </source>
</evidence>
<dbReference type="InterPro" id="IPR041367">
    <property type="entry name" value="Znf-CCCH_4"/>
</dbReference>
<dbReference type="InterPro" id="IPR015940">
    <property type="entry name" value="UBA"/>
</dbReference>
<evidence type="ECO:0008006" key="8">
    <source>
        <dbReference type="Google" id="ProtNLM"/>
    </source>
</evidence>
<organism evidence="7">
    <name type="scientific">Graphocephala atropunctata</name>
    <dbReference type="NCBI Taxonomy" id="36148"/>
    <lineage>
        <taxon>Eukaryota</taxon>
        <taxon>Metazoa</taxon>
        <taxon>Ecdysozoa</taxon>
        <taxon>Arthropoda</taxon>
        <taxon>Hexapoda</taxon>
        <taxon>Insecta</taxon>
        <taxon>Pterygota</taxon>
        <taxon>Neoptera</taxon>
        <taxon>Paraneoptera</taxon>
        <taxon>Hemiptera</taxon>
        <taxon>Auchenorrhyncha</taxon>
        <taxon>Membracoidea</taxon>
        <taxon>Cicadellidae</taxon>
        <taxon>Cicadellinae</taxon>
        <taxon>Cicadellini</taxon>
        <taxon>Graphocephala</taxon>
    </lineage>
</organism>
<protein>
    <recommendedName>
        <fullName evidence="8">C3H1-type domain-containing protein</fullName>
    </recommendedName>
</protein>
<sequence>MGSKKDLMRVPKSERGIDSKLKDQDDISLNMAQKSSDVHVASSNRPKQLKVEMTHLIISDEAKSRILDTIKFLRGEDFEAKNRTDYKNKNTNLSNQYWLDRGHLVIQGTTDYSSMKRKVLMPHEKVSIFALSRVERYGFHHAHCAEALKTTKGDVGKATELLMSHYMNIALPCPDTVVPEDVLQERSDELQSIKEIYGDMFEERIENTLWVIHLDLPYLADNYADKEAMDQPVNHSANRRTRSDKPKNKMCQFFLKGGCRFGSKCHFSHEQPVSEPVVNRSAVDEIQEKSRTKFDLDIRFPA</sequence>
<keyword evidence="2 4" id="KW-0863">Zinc-finger</keyword>
<reference evidence="7" key="1">
    <citation type="submission" date="2015-11" db="EMBL/GenBank/DDBJ databases">
        <title>De novo transcriptome assembly of four potential Pierce s Disease insect vectors from Arizona vineyards.</title>
        <authorList>
            <person name="Tassone E.E."/>
        </authorList>
    </citation>
    <scope>NUCLEOTIDE SEQUENCE</scope>
</reference>
<dbReference type="InterPro" id="IPR036855">
    <property type="entry name" value="Znf_CCCH_sf"/>
</dbReference>
<keyword evidence="3 4" id="KW-0862">Zinc</keyword>
<name>A0A1B6LG45_9HEMI</name>
<accession>A0A1B6LG45</accession>
<dbReference type="Gene3D" id="4.10.1000.10">
    <property type="entry name" value="Zinc finger, CCCH-type"/>
    <property type="match status" value="1"/>
</dbReference>
<dbReference type="SUPFAM" id="SSF90229">
    <property type="entry name" value="CCCH zinc finger"/>
    <property type="match status" value="1"/>
</dbReference>
<evidence type="ECO:0000256" key="3">
    <source>
        <dbReference type="ARBA" id="ARBA00022833"/>
    </source>
</evidence>
<feature type="zinc finger region" description="C3H1-type" evidence="4">
    <location>
        <begin position="245"/>
        <end position="272"/>
    </location>
</feature>
<gene>
    <name evidence="7" type="ORF">g.49783</name>
</gene>
<dbReference type="PROSITE" id="PS50103">
    <property type="entry name" value="ZF_C3H1"/>
    <property type="match status" value="1"/>
</dbReference>
<feature type="domain" description="UBA" evidence="5">
    <location>
        <begin position="121"/>
        <end position="165"/>
    </location>
</feature>
<dbReference type="InterPro" id="IPR000571">
    <property type="entry name" value="Znf_CCCH"/>
</dbReference>
<dbReference type="SUPFAM" id="SSF46934">
    <property type="entry name" value="UBA-like"/>
    <property type="match status" value="1"/>
</dbReference>
<dbReference type="PROSITE" id="PS50030">
    <property type="entry name" value="UBA"/>
    <property type="match status" value="1"/>
</dbReference>
<feature type="domain" description="C3H1-type" evidence="6">
    <location>
        <begin position="245"/>
        <end position="272"/>
    </location>
</feature>
<dbReference type="InterPro" id="IPR009060">
    <property type="entry name" value="UBA-like_sf"/>
</dbReference>
<keyword evidence="1 4" id="KW-0479">Metal-binding</keyword>
<evidence type="ECO:0000256" key="2">
    <source>
        <dbReference type="ARBA" id="ARBA00022771"/>
    </source>
</evidence>
<dbReference type="EMBL" id="GEBQ01017379">
    <property type="protein sequence ID" value="JAT22598.1"/>
    <property type="molecule type" value="Transcribed_RNA"/>
</dbReference>
<dbReference type="AlphaFoldDB" id="A0A1B6LG45"/>
<evidence type="ECO:0000256" key="1">
    <source>
        <dbReference type="ARBA" id="ARBA00022723"/>
    </source>
</evidence>
<proteinExistence type="predicted"/>
<dbReference type="Pfam" id="PF18044">
    <property type="entry name" value="zf-CCCH_4"/>
    <property type="match status" value="1"/>
</dbReference>
<feature type="non-terminal residue" evidence="7">
    <location>
        <position position="302"/>
    </location>
</feature>
<dbReference type="SMART" id="SM00356">
    <property type="entry name" value="ZnF_C3H1"/>
    <property type="match status" value="1"/>
</dbReference>
<evidence type="ECO:0000259" key="5">
    <source>
        <dbReference type="PROSITE" id="PS50030"/>
    </source>
</evidence>